<evidence type="ECO:0008006" key="4">
    <source>
        <dbReference type="Google" id="ProtNLM"/>
    </source>
</evidence>
<evidence type="ECO:0000256" key="1">
    <source>
        <dbReference type="SAM" id="MobiDB-lite"/>
    </source>
</evidence>
<accession>A0AAD7D385</accession>
<dbReference type="AlphaFoldDB" id="A0AAD7D385"/>
<name>A0AAD7D385_MYCRO</name>
<proteinExistence type="predicted"/>
<protein>
    <recommendedName>
        <fullName evidence="4">F-box domain-containing protein</fullName>
    </recommendedName>
</protein>
<keyword evidence="3" id="KW-1185">Reference proteome</keyword>
<dbReference type="Proteomes" id="UP001221757">
    <property type="component" value="Unassembled WGS sequence"/>
</dbReference>
<evidence type="ECO:0000313" key="3">
    <source>
        <dbReference type="Proteomes" id="UP001221757"/>
    </source>
</evidence>
<gene>
    <name evidence="2" type="ORF">B0H17DRAFT_1139812</name>
</gene>
<sequence length="494" mass="56061">MSDSHPVSPNKRRRSESSDDAEPPAKRRAGSSGHSSVAFTPKTLAFLPSELLHCIFEMVLLPDNSLQPRGTTTQEEQRSAIDRAWRESMSAKSTLVSVCRGWYLPGSTFLYRNITLANLRQVDALWRTLNACPQFGELVRTITFMSTIQCEVFCEDTAHEDMARIFELCPRLTRVNDLPPNEYARLPKPKHPYPALPSTVTALHLGPHRMPRTYIYDTLAESCGRLEELSIDIDGHKTFDSLALSFPRLHTLRITCNGRSESALAMWDMPALMNLTFRASRHAARNDRLVTVFDEYERILTLHGANLQSLVFPPHYHMVMWDDVELRDYGRVIAKCPILEHVVVPAKYYDLAPVGGHPHPAVRWVDVWRDEDIYDVILTTDMKPHFPAIAGVRTIYAALAPLIIDLPRAVPPSVREDQCISLPGLDLIQEDHHLTYRLTGTGDGAEAGAEPEPVLTLELSEQDHLRHEYSQLQSLGHMWVYEHLIPEKRGRWSD</sequence>
<evidence type="ECO:0000313" key="2">
    <source>
        <dbReference type="EMBL" id="KAJ7677165.1"/>
    </source>
</evidence>
<feature type="region of interest" description="Disordered" evidence="1">
    <location>
        <begin position="1"/>
        <end position="36"/>
    </location>
</feature>
<dbReference type="EMBL" id="JARKIE010000141">
    <property type="protein sequence ID" value="KAJ7677165.1"/>
    <property type="molecule type" value="Genomic_DNA"/>
</dbReference>
<comment type="caution">
    <text evidence="2">The sequence shown here is derived from an EMBL/GenBank/DDBJ whole genome shotgun (WGS) entry which is preliminary data.</text>
</comment>
<reference evidence="2" key="1">
    <citation type="submission" date="2023-03" db="EMBL/GenBank/DDBJ databases">
        <title>Massive genome expansion in bonnet fungi (Mycena s.s.) driven by repeated elements and novel gene families across ecological guilds.</title>
        <authorList>
            <consortium name="Lawrence Berkeley National Laboratory"/>
            <person name="Harder C.B."/>
            <person name="Miyauchi S."/>
            <person name="Viragh M."/>
            <person name="Kuo A."/>
            <person name="Thoen E."/>
            <person name="Andreopoulos B."/>
            <person name="Lu D."/>
            <person name="Skrede I."/>
            <person name="Drula E."/>
            <person name="Henrissat B."/>
            <person name="Morin E."/>
            <person name="Kohler A."/>
            <person name="Barry K."/>
            <person name="LaButti K."/>
            <person name="Morin E."/>
            <person name="Salamov A."/>
            <person name="Lipzen A."/>
            <person name="Mereny Z."/>
            <person name="Hegedus B."/>
            <person name="Baldrian P."/>
            <person name="Stursova M."/>
            <person name="Weitz H."/>
            <person name="Taylor A."/>
            <person name="Grigoriev I.V."/>
            <person name="Nagy L.G."/>
            <person name="Martin F."/>
            <person name="Kauserud H."/>
        </authorList>
    </citation>
    <scope>NUCLEOTIDE SEQUENCE</scope>
    <source>
        <strain evidence="2">CBHHK067</strain>
    </source>
</reference>
<organism evidence="2 3">
    <name type="scientific">Mycena rosella</name>
    <name type="common">Pink bonnet</name>
    <name type="synonym">Agaricus rosellus</name>
    <dbReference type="NCBI Taxonomy" id="1033263"/>
    <lineage>
        <taxon>Eukaryota</taxon>
        <taxon>Fungi</taxon>
        <taxon>Dikarya</taxon>
        <taxon>Basidiomycota</taxon>
        <taxon>Agaricomycotina</taxon>
        <taxon>Agaricomycetes</taxon>
        <taxon>Agaricomycetidae</taxon>
        <taxon>Agaricales</taxon>
        <taxon>Marasmiineae</taxon>
        <taxon>Mycenaceae</taxon>
        <taxon>Mycena</taxon>
    </lineage>
</organism>